<name>A0A3P9L375_ORYLA</name>
<reference key="1">
    <citation type="journal article" date="2007" name="Nature">
        <title>The medaka draft genome and insights into vertebrate genome evolution.</title>
        <authorList>
            <person name="Kasahara M."/>
            <person name="Naruse K."/>
            <person name="Sasaki S."/>
            <person name="Nakatani Y."/>
            <person name="Qu W."/>
            <person name="Ahsan B."/>
            <person name="Yamada T."/>
            <person name="Nagayasu Y."/>
            <person name="Doi K."/>
            <person name="Kasai Y."/>
            <person name="Jindo T."/>
            <person name="Kobayashi D."/>
            <person name="Shimada A."/>
            <person name="Toyoda A."/>
            <person name="Kuroki Y."/>
            <person name="Fujiyama A."/>
            <person name="Sasaki T."/>
            <person name="Shimizu A."/>
            <person name="Asakawa S."/>
            <person name="Shimizu N."/>
            <person name="Hashimoto S."/>
            <person name="Yang J."/>
            <person name="Lee Y."/>
            <person name="Matsushima K."/>
            <person name="Sugano S."/>
            <person name="Sakaizumi M."/>
            <person name="Narita T."/>
            <person name="Ohishi K."/>
            <person name="Haga S."/>
            <person name="Ohta F."/>
            <person name="Nomoto H."/>
            <person name="Nogata K."/>
            <person name="Morishita T."/>
            <person name="Endo T."/>
            <person name="Shin-I T."/>
            <person name="Takeda H."/>
            <person name="Morishita S."/>
            <person name="Kohara Y."/>
        </authorList>
    </citation>
    <scope>NUCLEOTIDE SEQUENCE [LARGE SCALE GENOMIC DNA]</scope>
    <source>
        <strain>Hd-rR</strain>
    </source>
</reference>
<evidence type="ECO:0000259" key="6">
    <source>
        <dbReference type="PROSITE" id="PS50835"/>
    </source>
</evidence>
<dbReference type="GO" id="GO:0002250">
    <property type="term" value="P:adaptive immune response"/>
    <property type="evidence" value="ECO:0007669"/>
    <property type="project" value="UniProtKB-KW"/>
</dbReference>
<dbReference type="Gene3D" id="2.60.40.10">
    <property type="entry name" value="Immunoglobulins"/>
    <property type="match status" value="1"/>
</dbReference>
<dbReference type="AlphaFoldDB" id="A0A3P9L375"/>
<keyword evidence="3" id="KW-0675">Receptor</keyword>
<dbReference type="InterPro" id="IPR036179">
    <property type="entry name" value="Ig-like_dom_sf"/>
</dbReference>
<evidence type="ECO:0000256" key="1">
    <source>
        <dbReference type="ARBA" id="ARBA00022729"/>
    </source>
</evidence>
<dbReference type="SMART" id="SM00406">
    <property type="entry name" value="IGv"/>
    <property type="match status" value="1"/>
</dbReference>
<dbReference type="InterPro" id="IPR051287">
    <property type="entry name" value="TCR_variable_region"/>
</dbReference>
<dbReference type="InterPro" id="IPR013783">
    <property type="entry name" value="Ig-like_fold"/>
</dbReference>
<evidence type="ECO:0000313" key="8">
    <source>
        <dbReference type="Proteomes" id="UP000265180"/>
    </source>
</evidence>
<dbReference type="PROSITE" id="PS50835">
    <property type="entry name" value="IG_LIKE"/>
    <property type="match status" value="1"/>
</dbReference>
<dbReference type="InterPro" id="IPR013106">
    <property type="entry name" value="Ig_V-set"/>
</dbReference>
<organism evidence="7 8">
    <name type="scientific">Oryzias latipes</name>
    <name type="common">Japanese rice fish</name>
    <name type="synonym">Japanese killifish</name>
    <dbReference type="NCBI Taxonomy" id="8090"/>
    <lineage>
        <taxon>Eukaryota</taxon>
        <taxon>Metazoa</taxon>
        <taxon>Chordata</taxon>
        <taxon>Craniata</taxon>
        <taxon>Vertebrata</taxon>
        <taxon>Euteleostomi</taxon>
        <taxon>Actinopterygii</taxon>
        <taxon>Neopterygii</taxon>
        <taxon>Teleostei</taxon>
        <taxon>Neoteleostei</taxon>
        <taxon>Acanthomorphata</taxon>
        <taxon>Ovalentaria</taxon>
        <taxon>Atherinomorphae</taxon>
        <taxon>Beloniformes</taxon>
        <taxon>Adrianichthyidae</taxon>
        <taxon>Oryziinae</taxon>
        <taxon>Oryzias</taxon>
    </lineage>
</organism>
<dbReference type="Pfam" id="PF07686">
    <property type="entry name" value="V-set"/>
    <property type="match status" value="1"/>
</dbReference>
<evidence type="ECO:0000256" key="5">
    <source>
        <dbReference type="ARBA" id="ARBA00043266"/>
    </source>
</evidence>
<dbReference type="InterPro" id="IPR007110">
    <property type="entry name" value="Ig-like_dom"/>
</dbReference>
<proteinExistence type="predicted"/>
<dbReference type="Ensembl" id="ENSORLT00020033324.1">
    <property type="protein sequence ID" value="ENSORLP00020015121.1"/>
    <property type="gene ID" value="ENSORLG00020016130.1"/>
</dbReference>
<dbReference type="Proteomes" id="UP000265180">
    <property type="component" value="Chromosome 17"/>
</dbReference>
<evidence type="ECO:0000256" key="3">
    <source>
        <dbReference type="ARBA" id="ARBA00023170"/>
    </source>
</evidence>
<keyword evidence="5" id="KW-0391">Immunity</keyword>
<dbReference type="GO" id="GO:0042101">
    <property type="term" value="C:T cell receptor complex"/>
    <property type="evidence" value="ECO:0007669"/>
    <property type="project" value="UniProtKB-KW"/>
</dbReference>
<keyword evidence="4" id="KW-0393">Immunoglobulin domain</keyword>
<evidence type="ECO:0000256" key="2">
    <source>
        <dbReference type="ARBA" id="ARBA00023130"/>
    </source>
</evidence>
<reference evidence="7" key="4">
    <citation type="submission" date="2025-09" db="UniProtKB">
        <authorList>
            <consortium name="Ensembl"/>
        </authorList>
    </citation>
    <scope>IDENTIFICATION</scope>
    <source>
        <strain evidence="7">HNI</strain>
    </source>
</reference>
<keyword evidence="2" id="KW-1064">Adaptive immunity</keyword>
<dbReference type="PANTHER" id="PTHR19367:SF18">
    <property type="entry name" value="T CELL RECEPTOR ALPHA VARIABLE 16"/>
    <property type="match status" value="1"/>
</dbReference>
<reference evidence="7 8" key="2">
    <citation type="submission" date="2017-04" db="EMBL/GenBank/DDBJ databases">
        <title>CpG methylation of centromeres and impact of large insertions on vertebrate speciation.</title>
        <authorList>
            <person name="Ichikawa K."/>
            <person name="Yoshimura J."/>
            <person name="Morishita S."/>
        </authorList>
    </citation>
    <scope>NUCLEOTIDE SEQUENCE</scope>
    <source>
        <strain evidence="7 8">HNI</strain>
    </source>
</reference>
<accession>A0A3P9L375</accession>
<keyword evidence="5" id="KW-1279">T cell receptor</keyword>
<dbReference type="SUPFAM" id="SSF48726">
    <property type="entry name" value="Immunoglobulin"/>
    <property type="match status" value="1"/>
</dbReference>
<feature type="domain" description="Ig-like" evidence="6">
    <location>
        <begin position="14"/>
        <end position="146"/>
    </location>
</feature>
<dbReference type="SMART" id="SM00409">
    <property type="entry name" value="IG"/>
    <property type="match status" value="1"/>
</dbReference>
<keyword evidence="1" id="KW-0732">Signal</keyword>
<protein>
    <recommendedName>
        <fullName evidence="6">Ig-like domain-containing protein</fullName>
    </recommendedName>
</protein>
<evidence type="ECO:0000256" key="4">
    <source>
        <dbReference type="ARBA" id="ARBA00023319"/>
    </source>
</evidence>
<reference evidence="7" key="3">
    <citation type="submission" date="2025-08" db="UniProtKB">
        <authorList>
            <consortium name="Ensembl"/>
        </authorList>
    </citation>
    <scope>IDENTIFICATION</scope>
    <source>
        <strain evidence="7">HNI</strain>
    </source>
</reference>
<dbReference type="PANTHER" id="PTHR19367">
    <property type="entry name" value="T-CELL RECEPTOR ALPHA CHAIN V REGION"/>
    <property type="match status" value="1"/>
</dbReference>
<evidence type="ECO:0000313" key="7">
    <source>
        <dbReference type="Ensembl" id="ENSORLP00020015121.1"/>
    </source>
</evidence>
<dbReference type="InterPro" id="IPR003599">
    <property type="entry name" value="Ig_sub"/>
</dbReference>
<sequence length="146" mass="16389">MPRPRHVARRHHKPRLHVQNILMGSMVGLESNQCKGEDKVIQPGGEVIAAEGDSFTLNCTFETIDKSAYLFWYKQEVNRKPPEFLVSHSSSGTKGNEKVKELKIQVENKQINLKISSAAVTDSAVYYCAVEPTVTGNNKTLYKNLQ</sequence>